<dbReference type="EMBL" id="VNJK01000001">
    <property type="protein sequence ID" value="TVX94471.1"/>
    <property type="molecule type" value="Genomic_DNA"/>
</dbReference>
<feature type="transmembrane region" description="Helical" evidence="10">
    <location>
        <begin position="64"/>
        <end position="89"/>
    </location>
</feature>
<reference evidence="11 12" key="1">
    <citation type="submission" date="2019-07" db="EMBL/GenBank/DDBJ databases">
        <authorList>
            <person name="Kim J."/>
        </authorList>
    </citation>
    <scope>NUCLEOTIDE SEQUENCE [LARGE SCALE GENOMIC DNA]</scope>
    <source>
        <strain evidence="11 12">N4</strain>
    </source>
</reference>
<feature type="binding site" evidence="10">
    <location>
        <position position="74"/>
    </location>
    <ligand>
        <name>Na(+)</name>
        <dbReference type="ChEBI" id="CHEBI:29101"/>
        <note>structural</note>
    </ligand>
</feature>
<comment type="catalytic activity">
    <reaction evidence="8">
        <text>fluoride(in) = fluoride(out)</text>
        <dbReference type="Rhea" id="RHEA:76159"/>
        <dbReference type="ChEBI" id="CHEBI:17051"/>
    </reaction>
    <physiologicalReaction direction="left-to-right" evidence="8">
        <dbReference type="Rhea" id="RHEA:76160"/>
    </physiologicalReaction>
</comment>
<dbReference type="InterPro" id="IPR003691">
    <property type="entry name" value="FluC"/>
</dbReference>
<protein>
    <recommendedName>
        <fullName evidence="10">Fluoride-specific ion channel FluC</fullName>
    </recommendedName>
</protein>
<evidence type="ECO:0000256" key="5">
    <source>
        <dbReference type="ARBA" id="ARBA00023136"/>
    </source>
</evidence>
<organism evidence="11 12">
    <name type="scientific">Paenibacillus agilis</name>
    <dbReference type="NCBI Taxonomy" id="3020863"/>
    <lineage>
        <taxon>Bacteria</taxon>
        <taxon>Bacillati</taxon>
        <taxon>Bacillota</taxon>
        <taxon>Bacilli</taxon>
        <taxon>Bacillales</taxon>
        <taxon>Paenibacillaceae</taxon>
        <taxon>Paenibacillus</taxon>
    </lineage>
</organism>
<keyword evidence="6 10" id="KW-0407">Ion channel</keyword>
<dbReference type="GO" id="GO:0140114">
    <property type="term" value="P:cellular detoxification of fluoride"/>
    <property type="evidence" value="ECO:0007669"/>
    <property type="project" value="UniProtKB-UniRule"/>
</dbReference>
<dbReference type="GO" id="GO:0062054">
    <property type="term" value="F:fluoride channel activity"/>
    <property type="evidence" value="ECO:0007669"/>
    <property type="project" value="UniProtKB-UniRule"/>
</dbReference>
<dbReference type="Proteomes" id="UP000318102">
    <property type="component" value="Unassembled WGS sequence"/>
</dbReference>
<sequence length="121" mass="13007">MSLLWVAFGGAAGAWLRYTVGAWLGQRFSQAISWPTWIINVTGSFLLGFIMGCASILPGFLVQLLAIGFCGAFTTFSTFGVEALTLWLNRNYFNFLMYILITAIATTVVAAIGLAAGKAIL</sequence>
<evidence type="ECO:0000256" key="8">
    <source>
        <dbReference type="ARBA" id="ARBA00035585"/>
    </source>
</evidence>
<dbReference type="RefSeq" id="WP_144991575.1">
    <property type="nucleotide sequence ID" value="NZ_VNJK01000001.1"/>
</dbReference>
<dbReference type="HAMAP" id="MF_00454">
    <property type="entry name" value="FluC"/>
    <property type="match status" value="1"/>
</dbReference>
<keyword evidence="12" id="KW-1185">Reference proteome</keyword>
<dbReference type="GO" id="GO:0005886">
    <property type="term" value="C:plasma membrane"/>
    <property type="evidence" value="ECO:0007669"/>
    <property type="project" value="UniProtKB-SubCell"/>
</dbReference>
<evidence type="ECO:0000313" key="11">
    <source>
        <dbReference type="EMBL" id="TVX94471.1"/>
    </source>
</evidence>
<feature type="transmembrane region" description="Helical" evidence="10">
    <location>
        <begin position="37"/>
        <end position="57"/>
    </location>
</feature>
<dbReference type="AlphaFoldDB" id="A0A559J3N4"/>
<keyword evidence="4 10" id="KW-1133">Transmembrane helix</keyword>
<keyword evidence="10" id="KW-0479">Metal-binding</keyword>
<evidence type="ECO:0000313" key="12">
    <source>
        <dbReference type="Proteomes" id="UP000318102"/>
    </source>
</evidence>
<keyword evidence="10" id="KW-0915">Sodium</keyword>
<dbReference type="PANTHER" id="PTHR28259:SF1">
    <property type="entry name" value="FLUORIDE EXPORT PROTEIN 1-RELATED"/>
    <property type="match status" value="1"/>
</dbReference>
<evidence type="ECO:0000256" key="4">
    <source>
        <dbReference type="ARBA" id="ARBA00022989"/>
    </source>
</evidence>
<dbReference type="OrthoDB" id="9815830at2"/>
<keyword evidence="10" id="KW-0406">Ion transport</keyword>
<evidence type="ECO:0000256" key="10">
    <source>
        <dbReference type="HAMAP-Rule" id="MF_00454"/>
    </source>
</evidence>
<gene>
    <name evidence="10" type="primary">fluC</name>
    <name evidence="10" type="synonym">crcB</name>
    <name evidence="11" type="ORF">FPZ44_16280</name>
</gene>
<name>A0A559J3N4_9BACL</name>
<evidence type="ECO:0000256" key="6">
    <source>
        <dbReference type="ARBA" id="ARBA00023303"/>
    </source>
</evidence>
<dbReference type="PANTHER" id="PTHR28259">
    <property type="entry name" value="FLUORIDE EXPORT PROTEIN 1-RELATED"/>
    <property type="match status" value="1"/>
</dbReference>
<feature type="binding site" evidence="10">
    <location>
        <position position="71"/>
    </location>
    <ligand>
        <name>Na(+)</name>
        <dbReference type="ChEBI" id="CHEBI:29101"/>
        <note>structural</note>
    </ligand>
</feature>
<comment type="function">
    <text evidence="9 10">Fluoride-specific ion channel. Important for reducing fluoride concentration in the cell, thus reducing its toxicity.</text>
</comment>
<comment type="subcellular location">
    <subcellularLocation>
        <location evidence="1 10">Cell membrane</location>
        <topology evidence="1 10">Multi-pass membrane protein</topology>
    </subcellularLocation>
</comment>
<feature type="transmembrane region" description="Helical" evidence="10">
    <location>
        <begin position="95"/>
        <end position="116"/>
    </location>
</feature>
<comment type="caution">
    <text evidence="11">The sequence shown here is derived from an EMBL/GenBank/DDBJ whole genome shotgun (WGS) entry which is preliminary data.</text>
</comment>
<comment type="similarity">
    <text evidence="7 10">Belongs to the fluoride channel Fluc/FEX (TC 1.A.43) family.</text>
</comment>
<keyword evidence="3 10" id="KW-0812">Transmembrane</keyword>
<evidence type="ECO:0000256" key="1">
    <source>
        <dbReference type="ARBA" id="ARBA00004651"/>
    </source>
</evidence>
<dbReference type="Pfam" id="PF02537">
    <property type="entry name" value="CRCB"/>
    <property type="match status" value="1"/>
</dbReference>
<comment type="activity regulation">
    <text evidence="10">Na(+) is not transported, but it plays an essential structural role and its presence is essential for fluoride channel function.</text>
</comment>
<keyword evidence="10" id="KW-0813">Transport</keyword>
<evidence type="ECO:0000256" key="9">
    <source>
        <dbReference type="ARBA" id="ARBA00049940"/>
    </source>
</evidence>
<proteinExistence type="inferred from homology"/>
<keyword evidence="2 10" id="KW-1003">Cell membrane</keyword>
<evidence type="ECO:0000256" key="2">
    <source>
        <dbReference type="ARBA" id="ARBA00022475"/>
    </source>
</evidence>
<accession>A0A559J3N4</accession>
<keyword evidence="5 10" id="KW-0472">Membrane</keyword>
<evidence type="ECO:0000256" key="3">
    <source>
        <dbReference type="ARBA" id="ARBA00022692"/>
    </source>
</evidence>
<dbReference type="GO" id="GO:0046872">
    <property type="term" value="F:metal ion binding"/>
    <property type="evidence" value="ECO:0007669"/>
    <property type="project" value="UniProtKB-KW"/>
</dbReference>
<evidence type="ECO:0000256" key="7">
    <source>
        <dbReference type="ARBA" id="ARBA00035120"/>
    </source>
</evidence>